<organism evidence="1 2">
    <name type="scientific">Avena sativa</name>
    <name type="common">Oat</name>
    <dbReference type="NCBI Taxonomy" id="4498"/>
    <lineage>
        <taxon>Eukaryota</taxon>
        <taxon>Viridiplantae</taxon>
        <taxon>Streptophyta</taxon>
        <taxon>Embryophyta</taxon>
        <taxon>Tracheophyta</taxon>
        <taxon>Spermatophyta</taxon>
        <taxon>Magnoliopsida</taxon>
        <taxon>Liliopsida</taxon>
        <taxon>Poales</taxon>
        <taxon>Poaceae</taxon>
        <taxon>BOP clade</taxon>
        <taxon>Pooideae</taxon>
        <taxon>Poodae</taxon>
        <taxon>Poeae</taxon>
        <taxon>Poeae Chloroplast Group 1 (Aveneae type)</taxon>
        <taxon>Aveninae</taxon>
        <taxon>Avena</taxon>
    </lineage>
</organism>
<name>A0ACD5U823_AVESA</name>
<evidence type="ECO:0000313" key="1">
    <source>
        <dbReference type="EnsemblPlants" id="AVESA.00010b.r2.2AG0208650.1.CDS"/>
    </source>
</evidence>
<evidence type="ECO:0000313" key="2">
    <source>
        <dbReference type="Proteomes" id="UP001732700"/>
    </source>
</evidence>
<proteinExistence type="predicted"/>
<keyword evidence="2" id="KW-1185">Reference proteome</keyword>
<reference evidence="1" key="1">
    <citation type="submission" date="2021-05" db="EMBL/GenBank/DDBJ databases">
        <authorList>
            <person name="Scholz U."/>
            <person name="Mascher M."/>
            <person name="Fiebig A."/>
        </authorList>
    </citation>
    <scope>NUCLEOTIDE SEQUENCE [LARGE SCALE GENOMIC DNA]</scope>
</reference>
<dbReference type="Proteomes" id="UP001732700">
    <property type="component" value="Chromosome 2A"/>
</dbReference>
<protein>
    <submittedName>
        <fullName evidence="1">Uncharacterized protein</fullName>
    </submittedName>
</protein>
<dbReference type="EnsemblPlants" id="AVESA.00010b.r2.2AG0208650.1">
    <property type="protein sequence ID" value="AVESA.00010b.r2.2AG0208650.1.CDS"/>
    <property type="gene ID" value="AVESA.00010b.r2.2AG0208650"/>
</dbReference>
<reference evidence="1" key="2">
    <citation type="submission" date="2025-09" db="UniProtKB">
        <authorList>
            <consortium name="EnsemblPlants"/>
        </authorList>
    </citation>
    <scope>IDENTIFICATION</scope>
</reference>
<sequence>MPRPSATATASRFAAHWVADALAADDALDFSSVMALLDASPAPRSPCRSGWLSGACRNSLTPPPGMGPWRRGRRQGCRFDITRSCEDLLHQIIGEVRASGSLRKDMLPAFSQDIQNIIYIKKPRLLETCFELLREVDREIACMALPSPVEQNGDNGHDLLNIEEPRFPTDNAILQVENMANLVNQTYKENTLKESIEPTSNLQQGRISDTIIPQVDSNKAHLSSPQNDSGEKANQYLDYERTSIQPVEKDSIHEKPALRAGGVLPSVNCNEPNDGNCHLEVCCADKVNESIFSDGSSLEKNMAVCGGLNAQSASGPQSCSVTLHNKISDGNYLSEHNNAKRTTDVKKLSCSITVPISPRDGDERGAKQISNKETLANTVVESSHVHSSDDSGSADEMSFCIKDQGTNSSPRGSSEKKLCIKCGKYGQLLKCNSCLLAAHKSCFGPLVTFEDSGEFCCPVCFYTKATQAYKEAKKTYCEARKTLSAFLGSQQSINQHDEQPPEVLPRASPSKCLNGYNSVKRKNSHQAEKHGLSCSDEKADQQRKKQKTNATIDACHEETVTGKAPSVRNSGVEPVNKHSVLQNISKKVHDAWKEQEVENTEAREEAGNENSCDGTRNTSHEKFGPSATNECEADKEDGLTNCNQSENSGDISREPGALPRSVSRFN</sequence>
<accession>A0ACD5U823</accession>